<evidence type="ECO:0000313" key="14">
    <source>
        <dbReference type="EMBL" id="KAK1326513.1"/>
    </source>
</evidence>
<evidence type="ECO:0000259" key="12">
    <source>
        <dbReference type="Pfam" id="PF03007"/>
    </source>
</evidence>
<proteinExistence type="inferred from homology"/>
<accession>A0AAV9FSF6</accession>
<keyword evidence="11" id="KW-0812">Transmembrane</keyword>
<feature type="domain" description="O-acyltransferase WSD1 C-terminal" evidence="13">
    <location>
        <begin position="206"/>
        <end position="264"/>
    </location>
</feature>
<comment type="pathway">
    <text evidence="3">Glycerolipid metabolism; triacylglycerol biosynthesis.</text>
</comment>
<dbReference type="GO" id="GO:0004144">
    <property type="term" value="F:diacylglycerol O-acyltransferase activity"/>
    <property type="evidence" value="ECO:0007669"/>
    <property type="project" value="UniProtKB-EC"/>
</dbReference>
<dbReference type="Pfam" id="PF03007">
    <property type="entry name" value="WS_DGAT_cat"/>
    <property type="match status" value="1"/>
</dbReference>
<protein>
    <submittedName>
        <fullName evidence="14">O-acyltransferase WSD1</fullName>
    </submittedName>
</protein>
<dbReference type="GO" id="GO:0019432">
    <property type="term" value="P:triglyceride biosynthetic process"/>
    <property type="evidence" value="ECO:0007669"/>
    <property type="project" value="TreeGrafter"/>
</dbReference>
<dbReference type="InterPro" id="IPR004255">
    <property type="entry name" value="O-acyltransferase_WSD1_N"/>
</dbReference>
<evidence type="ECO:0000256" key="10">
    <source>
        <dbReference type="ARBA" id="ARBA00048109"/>
    </source>
</evidence>
<comment type="caution">
    <text evidence="14">The sequence shown here is derived from an EMBL/GenBank/DDBJ whole genome shotgun (WGS) entry which is preliminary data.</text>
</comment>
<comment type="catalytic activity">
    <reaction evidence="10">
        <text>an acyl-CoA + a 1,2-diacyl-sn-glycerol = a triacyl-sn-glycerol + CoA</text>
        <dbReference type="Rhea" id="RHEA:10868"/>
        <dbReference type="ChEBI" id="CHEBI:17815"/>
        <dbReference type="ChEBI" id="CHEBI:57287"/>
        <dbReference type="ChEBI" id="CHEBI:58342"/>
        <dbReference type="ChEBI" id="CHEBI:64615"/>
        <dbReference type="EC" id="2.3.1.20"/>
    </reaction>
</comment>
<gene>
    <name evidence="14" type="primary">WSD1</name>
    <name evidence="14" type="ORF">QJS10_CPA01g01909</name>
</gene>
<name>A0AAV9FSF6_ACOCL</name>
<dbReference type="AlphaFoldDB" id="A0AAV9FSF6"/>
<evidence type="ECO:0000256" key="9">
    <source>
        <dbReference type="ARBA" id="ARBA00047604"/>
    </source>
</evidence>
<dbReference type="InterPro" id="IPR045034">
    <property type="entry name" value="O-acyltransferase_WSD1-like"/>
</dbReference>
<dbReference type="Proteomes" id="UP001180020">
    <property type="component" value="Unassembled WGS sequence"/>
</dbReference>
<feature type="transmembrane region" description="Helical" evidence="11">
    <location>
        <begin position="115"/>
        <end position="140"/>
    </location>
</feature>
<evidence type="ECO:0000256" key="8">
    <source>
        <dbReference type="ARBA" id="ARBA00024360"/>
    </source>
</evidence>
<reference evidence="14" key="2">
    <citation type="submission" date="2023-06" db="EMBL/GenBank/DDBJ databases">
        <authorList>
            <person name="Ma L."/>
            <person name="Liu K.-W."/>
            <person name="Li Z."/>
            <person name="Hsiao Y.-Y."/>
            <person name="Qi Y."/>
            <person name="Fu T."/>
            <person name="Tang G."/>
            <person name="Zhang D."/>
            <person name="Sun W.-H."/>
            <person name="Liu D.-K."/>
            <person name="Li Y."/>
            <person name="Chen G.-Z."/>
            <person name="Liu X.-D."/>
            <person name="Liao X.-Y."/>
            <person name="Jiang Y.-T."/>
            <person name="Yu X."/>
            <person name="Hao Y."/>
            <person name="Huang J."/>
            <person name="Zhao X.-W."/>
            <person name="Ke S."/>
            <person name="Chen Y.-Y."/>
            <person name="Wu W.-L."/>
            <person name="Hsu J.-L."/>
            <person name="Lin Y.-F."/>
            <person name="Huang M.-D."/>
            <person name="Li C.-Y."/>
            <person name="Huang L."/>
            <person name="Wang Z.-W."/>
            <person name="Zhao X."/>
            <person name="Zhong W.-Y."/>
            <person name="Peng D.-H."/>
            <person name="Ahmad S."/>
            <person name="Lan S."/>
            <person name="Zhang J.-S."/>
            <person name="Tsai W.-C."/>
            <person name="Van De Peer Y."/>
            <person name="Liu Z.-J."/>
        </authorList>
    </citation>
    <scope>NUCLEOTIDE SEQUENCE</scope>
    <source>
        <strain evidence="14">CP</strain>
        <tissue evidence="14">Leaves</tissue>
    </source>
</reference>
<comment type="catalytic activity">
    <reaction evidence="9">
        <text>a long chain fatty alcohol + a fatty acyl-CoA = a long-chain alcohol wax ester + CoA</text>
        <dbReference type="Rhea" id="RHEA:38443"/>
        <dbReference type="ChEBI" id="CHEBI:17135"/>
        <dbReference type="ChEBI" id="CHEBI:57287"/>
        <dbReference type="ChEBI" id="CHEBI:77636"/>
        <dbReference type="ChEBI" id="CHEBI:235323"/>
        <dbReference type="EC" id="2.3.1.75"/>
    </reaction>
</comment>
<dbReference type="GO" id="GO:0005789">
    <property type="term" value="C:endoplasmic reticulum membrane"/>
    <property type="evidence" value="ECO:0007669"/>
    <property type="project" value="UniProtKB-SubCell"/>
</dbReference>
<evidence type="ECO:0000256" key="5">
    <source>
        <dbReference type="ARBA" id="ARBA00022679"/>
    </source>
</evidence>
<comment type="pathway">
    <text evidence="4">Lipid metabolism.</text>
</comment>
<dbReference type="GO" id="GO:0005886">
    <property type="term" value="C:plasma membrane"/>
    <property type="evidence" value="ECO:0007669"/>
    <property type="project" value="UniProtKB-SubCell"/>
</dbReference>
<comment type="similarity">
    <text evidence="8">In the N-terminal section; belongs to the long-chain O-acyltransferase family.</text>
</comment>
<keyword evidence="7" id="KW-0012">Acyltransferase</keyword>
<keyword evidence="15" id="KW-1185">Reference proteome</keyword>
<evidence type="ECO:0000256" key="11">
    <source>
        <dbReference type="SAM" id="Phobius"/>
    </source>
</evidence>
<dbReference type="PANTHER" id="PTHR31650:SF1">
    <property type="entry name" value="WAX ESTER SYNTHASE_DIACYLGLYCEROL ACYLTRANSFERASE 4-RELATED"/>
    <property type="match status" value="1"/>
</dbReference>
<sequence>MKIALDNHLVLPDVDPNMDSPDKFIEDYVSNIPRTPLDPSKPQWELHLLNVRTSEAEAVGIFCVHHSLGDGVSLMSLLLACTRKTSDPYSVPTLPVLTKKAAPPSKGVLLVIFKWLWCMLCLVWYTVLDLFMFGATLVFLKDTNTPVKGGAGVESRPKRFVHRTLSLDDVKGGEGYDWLDNSQLVMVFEIDFLADRMKDDESKSQWGNKLGYIILPFNIIAREDPLDYVRRAKAIVDRKKKSLEAVLSHSCGALIVKVFGIKALTFHFQSYMNMMKVVVAVDERVILDPHQLCEDLAESLNLMKDAATRNKSSLEDPM</sequence>
<dbReference type="EMBL" id="JAUJYO010000001">
    <property type="protein sequence ID" value="KAK1326513.1"/>
    <property type="molecule type" value="Genomic_DNA"/>
</dbReference>
<evidence type="ECO:0000256" key="2">
    <source>
        <dbReference type="ARBA" id="ARBA00004586"/>
    </source>
</evidence>
<reference evidence="14" key="1">
    <citation type="journal article" date="2023" name="Nat. Commun.">
        <title>Diploid and tetraploid genomes of Acorus and the evolution of monocots.</title>
        <authorList>
            <person name="Ma L."/>
            <person name="Liu K.W."/>
            <person name="Li Z."/>
            <person name="Hsiao Y.Y."/>
            <person name="Qi Y."/>
            <person name="Fu T."/>
            <person name="Tang G.D."/>
            <person name="Zhang D."/>
            <person name="Sun W.H."/>
            <person name="Liu D.K."/>
            <person name="Li Y."/>
            <person name="Chen G.Z."/>
            <person name="Liu X.D."/>
            <person name="Liao X.Y."/>
            <person name="Jiang Y.T."/>
            <person name="Yu X."/>
            <person name="Hao Y."/>
            <person name="Huang J."/>
            <person name="Zhao X.W."/>
            <person name="Ke S."/>
            <person name="Chen Y.Y."/>
            <person name="Wu W.L."/>
            <person name="Hsu J.L."/>
            <person name="Lin Y.F."/>
            <person name="Huang M.D."/>
            <person name="Li C.Y."/>
            <person name="Huang L."/>
            <person name="Wang Z.W."/>
            <person name="Zhao X."/>
            <person name="Zhong W.Y."/>
            <person name="Peng D.H."/>
            <person name="Ahmad S."/>
            <person name="Lan S."/>
            <person name="Zhang J.S."/>
            <person name="Tsai W.C."/>
            <person name="Van de Peer Y."/>
            <person name="Liu Z.J."/>
        </authorList>
    </citation>
    <scope>NUCLEOTIDE SEQUENCE</scope>
    <source>
        <strain evidence="14">CP</strain>
    </source>
</reference>
<evidence type="ECO:0000259" key="13">
    <source>
        <dbReference type="Pfam" id="PF06974"/>
    </source>
</evidence>
<keyword evidence="6" id="KW-0256">Endoplasmic reticulum</keyword>
<dbReference type="GO" id="GO:0047196">
    <property type="term" value="F:long-chain-alcohol O-fatty-acyltransferase activity"/>
    <property type="evidence" value="ECO:0007669"/>
    <property type="project" value="UniProtKB-EC"/>
</dbReference>
<dbReference type="InterPro" id="IPR009721">
    <property type="entry name" value="O-acyltransferase_WSD1_C"/>
</dbReference>
<evidence type="ECO:0000256" key="7">
    <source>
        <dbReference type="ARBA" id="ARBA00023315"/>
    </source>
</evidence>
<evidence type="ECO:0000256" key="3">
    <source>
        <dbReference type="ARBA" id="ARBA00004771"/>
    </source>
</evidence>
<evidence type="ECO:0000256" key="6">
    <source>
        <dbReference type="ARBA" id="ARBA00022824"/>
    </source>
</evidence>
<evidence type="ECO:0000313" key="15">
    <source>
        <dbReference type="Proteomes" id="UP001180020"/>
    </source>
</evidence>
<evidence type="ECO:0000256" key="1">
    <source>
        <dbReference type="ARBA" id="ARBA00004162"/>
    </source>
</evidence>
<dbReference type="Pfam" id="PF06974">
    <property type="entry name" value="WS_DGAT_C"/>
    <property type="match status" value="1"/>
</dbReference>
<feature type="domain" description="O-acyltransferase WSD1-like N-terminal" evidence="12">
    <location>
        <begin position="26"/>
        <end position="107"/>
    </location>
</feature>
<comment type="subcellular location">
    <subcellularLocation>
        <location evidence="1">Cell membrane</location>
        <topology evidence="1">Single-pass membrane protein</topology>
    </subcellularLocation>
    <subcellularLocation>
        <location evidence="2">Endoplasmic reticulum membrane</location>
    </subcellularLocation>
</comment>
<organism evidence="14 15">
    <name type="scientific">Acorus calamus</name>
    <name type="common">Sweet flag</name>
    <dbReference type="NCBI Taxonomy" id="4465"/>
    <lineage>
        <taxon>Eukaryota</taxon>
        <taxon>Viridiplantae</taxon>
        <taxon>Streptophyta</taxon>
        <taxon>Embryophyta</taxon>
        <taxon>Tracheophyta</taxon>
        <taxon>Spermatophyta</taxon>
        <taxon>Magnoliopsida</taxon>
        <taxon>Liliopsida</taxon>
        <taxon>Acoraceae</taxon>
        <taxon>Acorus</taxon>
    </lineage>
</organism>
<evidence type="ECO:0000256" key="4">
    <source>
        <dbReference type="ARBA" id="ARBA00005189"/>
    </source>
</evidence>
<keyword evidence="5" id="KW-0808">Transferase</keyword>
<dbReference type="PANTHER" id="PTHR31650">
    <property type="entry name" value="O-ACYLTRANSFERASE (WSD1-LIKE) FAMILY PROTEIN"/>
    <property type="match status" value="1"/>
</dbReference>
<keyword evidence="11" id="KW-0472">Membrane</keyword>
<keyword evidence="11" id="KW-1133">Transmembrane helix</keyword>